<dbReference type="Proteomes" id="UP000283841">
    <property type="component" value="Unassembled WGS sequence"/>
</dbReference>
<evidence type="ECO:0000256" key="5">
    <source>
        <dbReference type="ARBA" id="ARBA00023163"/>
    </source>
</evidence>
<name>A0A443I5U4_BYSSP</name>
<dbReference type="PROSITE" id="PS50048">
    <property type="entry name" value="ZN2_CY6_FUNGAL_2"/>
    <property type="match status" value="1"/>
</dbReference>
<evidence type="ECO:0000313" key="10">
    <source>
        <dbReference type="Proteomes" id="UP000283841"/>
    </source>
</evidence>
<keyword evidence="6" id="KW-0539">Nucleus</keyword>
<evidence type="ECO:0000256" key="1">
    <source>
        <dbReference type="ARBA" id="ARBA00004123"/>
    </source>
</evidence>
<dbReference type="GeneID" id="39601725"/>
<keyword evidence="4" id="KW-0238">DNA-binding</keyword>
<dbReference type="PROSITE" id="PS00463">
    <property type="entry name" value="ZN2_CY6_FUNGAL_1"/>
    <property type="match status" value="1"/>
</dbReference>
<dbReference type="InterPro" id="IPR007219">
    <property type="entry name" value="XnlR_reg_dom"/>
</dbReference>
<keyword evidence="10" id="KW-1185">Reference proteome</keyword>
<dbReference type="Pfam" id="PF00172">
    <property type="entry name" value="Zn_clus"/>
    <property type="match status" value="1"/>
</dbReference>
<feature type="domain" description="Zn(2)-C6 fungal-type" evidence="8">
    <location>
        <begin position="52"/>
        <end position="82"/>
    </location>
</feature>
<feature type="compositionally biased region" description="Polar residues" evidence="7">
    <location>
        <begin position="23"/>
        <end position="35"/>
    </location>
</feature>
<comment type="subcellular location">
    <subcellularLocation>
        <location evidence="1">Nucleus</location>
    </subcellularLocation>
</comment>
<dbReference type="PANTHER" id="PTHR47338">
    <property type="entry name" value="ZN(II)2CYS6 TRANSCRIPTION FACTOR (EUROFUNG)-RELATED"/>
    <property type="match status" value="1"/>
</dbReference>
<dbReference type="InterPro" id="IPR050815">
    <property type="entry name" value="TF_fung"/>
</dbReference>
<dbReference type="SMART" id="SM00066">
    <property type="entry name" value="GAL4"/>
    <property type="match status" value="1"/>
</dbReference>
<dbReference type="CDD" id="cd12148">
    <property type="entry name" value="fungal_TF_MHR"/>
    <property type="match status" value="1"/>
</dbReference>
<keyword evidence="3" id="KW-0805">Transcription regulation</keyword>
<protein>
    <submittedName>
        <fullName evidence="9">C6 transcription factor Prf</fullName>
    </submittedName>
</protein>
<evidence type="ECO:0000313" key="9">
    <source>
        <dbReference type="EMBL" id="RWQ99473.1"/>
    </source>
</evidence>
<dbReference type="GO" id="GO:0000981">
    <property type="term" value="F:DNA-binding transcription factor activity, RNA polymerase II-specific"/>
    <property type="evidence" value="ECO:0007669"/>
    <property type="project" value="InterPro"/>
</dbReference>
<dbReference type="Gene3D" id="4.10.240.10">
    <property type="entry name" value="Zn(2)-C6 fungal-type DNA-binding domain"/>
    <property type="match status" value="1"/>
</dbReference>
<evidence type="ECO:0000256" key="7">
    <source>
        <dbReference type="SAM" id="MobiDB-lite"/>
    </source>
</evidence>
<dbReference type="GO" id="GO:0006351">
    <property type="term" value="P:DNA-templated transcription"/>
    <property type="evidence" value="ECO:0007669"/>
    <property type="project" value="InterPro"/>
</dbReference>
<dbReference type="EMBL" id="RCNU01000001">
    <property type="protein sequence ID" value="RWQ99473.1"/>
    <property type="molecule type" value="Genomic_DNA"/>
</dbReference>
<dbReference type="SUPFAM" id="SSF57701">
    <property type="entry name" value="Zn2/Cys6 DNA-binding domain"/>
    <property type="match status" value="1"/>
</dbReference>
<sequence length="883" mass="96561">MEVANPSSDQFFNDLSQGLPATDTYQSQTSENTGAAQGEGDGNSVPRPKRIACVVCRKRKLRCDGKKPSCGTCSRLGHDCAYDEVRKKSGPKRGYVKQLEARLAQVETLLKSQDPEPPRASAPNPQQSSTFNDTSIPSDPMPGMPDMSMFSDNIPNSMPSLAGTFGQTQSGPTGLAGENMGFNGDFSWEMISLGLEEPLPAQDVIDELHQIYFDKVHPSSPIIHRPRYLAAMNLAPHTRPPVCLRYIMWCHAASVSSKYSFLQEHFYQRARKYAEADEMKGQGEAITTVAYSQAWSLIAAYEFKMLFFPRAWASAGKASRLSLMTGLHRLDGTGLDTKQCIGPPRDWTEREERRRAFWLAFCQDRYASIGTGWPMMLDERDILTNLPASEDAYIHGRPEKTPSLSEVVAGEGLANMSPFAGVIVTASFFGRHLMHLHRPEPNDNDHDLNGEFWKRHRAYDNIILNTALSLPAHLRLPAGINDPNIVFCNMCIHTSTVCLHQAAIFKADKNQMPSQIAAESKRRCIIAADQVASIMKMISHTDLSTMNTFICFPLYVASRVFVQYLKSRPNDQTVRSTLHFLLSALNAIKHMNPLTESFLIQLKVDLGGTIMETPDIAVKTSCGMKGKSNASGSAGGCSPLVPFENSQQSQKSGSTVESPLSGETLLDNPGSYGQSGINPSAIPNRQKQLGIQQFNTSLGLSGMELPVRRQASGNSSPSMETIGYRINGDMDVSSDMSVSDRNQPSSDHPTPSTQNSSSNTSYGVSGADYPSPQKHQRSSTTASNIHPNSSVDPSVRNMAMPSDNQSYLAEVSSSVNYFAPDGGNAGGLTGSENPFAMPAAWDYPLNQGSPENIEVVGGMSGMTPTESQWTQMLEGASWENWRT</sequence>
<dbReference type="Pfam" id="PF04082">
    <property type="entry name" value="Fungal_trans"/>
    <property type="match status" value="1"/>
</dbReference>
<feature type="compositionally biased region" description="Low complexity" evidence="7">
    <location>
        <begin position="729"/>
        <end position="740"/>
    </location>
</feature>
<evidence type="ECO:0000256" key="3">
    <source>
        <dbReference type="ARBA" id="ARBA00023015"/>
    </source>
</evidence>
<evidence type="ECO:0000256" key="6">
    <source>
        <dbReference type="ARBA" id="ARBA00023242"/>
    </source>
</evidence>
<gene>
    <name evidence="9" type="ORF">C8Q69DRAFT_503000</name>
</gene>
<proteinExistence type="predicted"/>
<dbReference type="GO" id="GO:0003677">
    <property type="term" value="F:DNA binding"/>
    <property type="evidence" value="ECO:0007669"/>
    <property type="project" value="UniProtKB-KW"/>
</dbReference>
<feature type="region of interest" description="Disordered" evidence="7">
    <location>
        <begin position="111"/>
        <end position="144"/>
    </location>
</feature>
<evidence type="ECO:0000256" key="2">
    <source>
        <dbReference type="ARBA" id="ARBA00022723"/>
    </source>
</evidence>
<dbReference type="AlphaFoldDB" id="A0A443I5U4"/>
<dbReference type="InterPro" id="IPR001138">
    <property type="entry name" value="Zn2Cys6_DnaBD"/>
</dbReference>
<feature type="compositionally biased region" description="Polar residues" evidence="7">
    <location>
        <begin position="778"/>
        <end position="792"/>
    </location>
</feature>
<feature type="compositionally biased region" description="Polar residues" evidence="7">
    <location>
        <begin position="123"/>
        <end position="134"/>
    </location>
</feature>
<evidence type="ECO:0000259" key="8">
    <source>
        <dbReference type="PROSITE" id="PS50048"/>
    </source>
</evidence>
<dbReference type="GO" id="GO:0005634">
    <property type="term" value="C:nucleus"/>
    <property type="evidence" value="ECO:0007669"/>
    <property type="project" value="UniProtKB-SubCell"/>
</dbReference>
<dbReference type="STRING" id="264951.A0A443I5U4"/>
<evidence type="ECO:0000256" key="4">
    <source>
        <dbReference type="ARBA" id="ARBA00023125"/>
    </source>
</evidence>
<dbReference type="GO" id="GO:0008270">
    <property type="term" value="F:zinc ion binding"/>
    <property type="evidence" value="ECO:0007669"/>
    <property type="project" value="InterPro"/>
</dbReference>
<dbReference type="SMART" id="SM00906">
    <property type="entry name" value="Fungal_trans"/>
    <property type="match status" value="1"/>
</dbReference>
<keyword evidence="2" id="KW-0479">Metal-binding</keyword>
<feature type="region of interest" description="Disordered" evidence="7">
    <location>
        <begin position="1"/>
        <end position="47"/>
    </location>
</feature>
<dbReference type="CDD" id="cd00067">
    <property type="entry name" value="GAL4"/>
    <property type="match status" value="1"/>
</dbReference>
<feature type="compositionally biased region" description="Low complexity" evidence="7">
    <location>
        <begin position="749"/>
        <end position="761"/>
    </location>
</feature>
<feature type="compositionally biased region" description="Polar residues" evidence="7">
    <location>
        <begin position="1"/>
        <end position="16"/>
    </location>
</feature>
<keyword evidence="5" id="KW-0804">Transcription</keyword>
<feature type="region of interest" description="Disordered" evidence="7">
    <location>
        <begin position="638"/>
        <end position="682"/>
    </location>
</feature>
<dbReference type="InterPro" id="IPR036864">
    <property type="entry name" value="Zn2-C6_fun-type_DNA-bd_sf"/>
</dbReference>
<organism evidence="9 10">
    <name type="scientific">Byssochlamys spectabilis</name>
    <name type="common">Paecilomyces variotii</name>
    <dbReference type="NCBI Taxonomy" id="264951"/>
    <lineage>
        <taxon>Eukaryota</taxon>
        <taxon>Fungi</taxon>
        <taxon>Dikarya</taxon>
        <taxon>Ascomycota</taxon>
        <taxon>Pezizomycotina</taxon>
        <taxon>Eurotiomycetes</taxon>
        <taxon>Eurotiomycetidae</taxon>
        <taxon>Eurotiales</taxon>
        <taxon>Thermoascaceae</taxon>
        <taxon>Paecilomyces</taxon>
    </lineage>
</organism>
<feature type="compositionally biased region" description="Polar residues" evidence="7">
    <location>
        <begin position="671"/>
        <end position="682"/>
    </location>
</feature>
<dbReference type="RefSeq" id="XP_028489118.1">
    <property type="nucleotide sequence ID" value="XM_028632448.1"/>
</dbReference>
<reference evidence="9 10" key="1">
    <citation type="journal article" date="2018" name="Front. Microbiol.">
        <title>Genomic and genetic insights into a cosmopolitan fungus, Paecilomyces variotii (Eurotiales).</title>
        <authorList>
            <person name="Urquhart A.S."/>
            <person name="Mondo S.J."/>
            <person name="Makela M.R."/>
            <person name="Hane J.K."/>
            <person name="Wiebenga A."/>
            <person name="He G."/>
            <person name="Mihaltcheva S."/>
            <person name="Pangilinan J."/>
            <person name="Lipzen A."/>
            <person name="Barry K."/>
            <person name="de Vries R.P."/>
            <person name="Grigoriev I.V."/>
            <person name="Idnurm A."/>
        </authorList>
    </citation>
    <scope>NUCLEOTIDE SEQUENCE [LARGE SCALE GENOMIC DNA]</scope>
    <source>
        <strain evidence="9 10">CBS 101075</strain>
    </source>
</reference>
<dbReference type="PANTHER" id="PTHR47338:SF10">
    <property type="entry name" value="TRANSCRIPTION FACTOR DOMAIN-CONTAINING PROTEIN-RELATED"/>
    <property type="match status" value="1"/>
</dbReference>
<dbReference type="VEuPathDB" id="FungiDB:C8Q69DRAFT_503000"/>
<feature type="compositionally biased region" description="Polar residues" evidence="7">
    <location>
        <begin position="644"/>
        <end position="658"/>
    </location>
</feature>
<feature type="region of interest" description="Disordered" evidence="7">
    <location>
        <begin position="729"/>
        <end position="800"/>
    </location>
</feature>
<accession>A0A443I5U4</accession>
<comment type="caution">
    <text evidence="9">The sequence shown here is derived from an EMBL/GenBank/DDBJ whole genome shotgun (WGS) entry which is preliminary data.</text>
</comment>